<dbReference type="PIRSF" id="PIRSF001123">
    <property type="entry name" value="PepA_GA"/>
    <property type="match status" value="1"/>
</dbReference>
<feature type="binding site" evidence="8">
    <location>
        <position position="65"/>
    </location>
    <ligand>
        <name>Zn(2+)</name>
        <dbReference type="ChEBI" id="CHEBI:29105"/>
        <label>1</label>
    </ligand>
</feature>
<evidence type="ECO:0000256" key="3">
    <source>
        <dbReference type="ARBA" id="ARBA00022670"/>
    </source>
</evidence>
<evidence type="ECO:0000256" key="6">
    <source>
        <dbReference type="PIRNR" id="PIRNR001123"/>
    </source>
</evidence>
<evidence type="ECO:0000256" key="4">
    <source>
        <dbReference type="ARBA" id="ARBA00022723"/>
    </source>
</evidence>
<feature type="binding site" evidence="8">
    <location>
        <position position="314"/>
    </location>
    <ligand>
        <name>Zn(2+)</name>
        <dbReference type="ChEBI" id="CHEBI:29105"/>
        <label>2</label>
    </ligand>
</feature>
<reference evidence="9 10" key="1">
    <citation type="submission" date="2016-11" db="EMBL/GenBank/DDBJ databases">
        <authorList>
            <person name="Varghese N."/>
            <person name="Submissions S."/>
        </authorList>
    </citation>
    <scope>NUCLEOTIDE SEQUENCE [LARGE SCALE GENOMIC DNA]</scope>
    <source>
        <strain evidence="9 10">DSM 19027</strain>
    </source>
</reference>
<dbReference type="Pfam" id="PF05343">
    <property type="entry name" value="Peptidase_M42"/>
    <property type="match status" value="1"/>
</dbReference>
<comment type="cofactor">
    <cofactor evidence="8">
        <name>a divalent metal cation</name>
        <dbReference type="ChEBI" id="CHEBI:60240"/>
    </cofactor>
    <text evidence="8">Binds 2 divalent metal cations per subunit.</text>
</comment>
<evidence type="ECO:0000313" key="9">
    <source>
        <dbReference type="EMBL" id="SHI70267.1"/>
    </source>
</evidence>
<name>A0A1M6DAL5_9FIRM</name>
<evidence type="ECO:0000256" key="2">
    <source>
        <dbReference type="ARBA" id="ARBA00022438"/>
    </source>
</evidence>
<proteinExistence type="inferred from homology"/>
<evidence type="ECO:0000256" key="5">
    <source>
        <dbReference type="ARBA" id="ARBA00022801"/>
    </source>
</evidence>
<dbReference type="RefSeq" id="WP_149678036.1">
    <property type="nucleotide sequence ID" value="NZ_FQZP01000007.1"/>
</dbReference>
<gene>
    <name evidence="9" type="ORF">SAMN05444373_100717</name>
</gene>
<dbReference type="PANTHER" id="PTHR32481:SF6">
    <property type="entry name" value="ENDOGLUCANASE"/>
    <property type="match status" value="1"/>
</dbReference>
<dbReference type="Proteomes" id="UP000324781">
    <property type="component" value="Unassembled WGS sequence"/>
</dbReference>
<feature type="binding site" evidence="8">
    <location>
        <position position="175"/>
    </location>
    <ligand>
        <name>Zn(2+)</name>
        <dbReference type="ChEBI" id="CHEBI:29105"/>
        <label>2</label>
    </ligand>
</feature>
<dbReference type="PANTHER" id="PTHR32481">
    <property type="entry name" value="AMINOPEPTIDASE"/>
    <property type="match status" value="1"/>
</dbReference>
<feature type="active site" description="Proton acceptor" evidence="7">
    <location>
        <position position="207"/>
    </location>
</feature>
<keyword evidence="2" id="KW-0031">Aminopeptidase</keyword>
<evidence type="ECO:0000256" key="7">
    <source>
        <dbReference type="PIRSR" id="PIRSR001123-1"/>
    </source>
</evidence>
<dbReference type="SUPFAM" id="SSF53187">
    <property type="entry name" value="Zn-dependent exopeptidases"/>
    <property type="match status" value="1"/>
</dbReference>
<dbReference type="InterPro" id="IPR051464">
    <property type="entry name" value="Peptidase_M42_aminopept"/>
</dbReference>
<dbReference type="GO" id="GO:0004177">
    <property type="term" value="F:aminopeptidase activity"/>
    <property type="evidence" value="ECO:0007669"/>
    <property type="project" value="UniProtKB-UniRule"/>
</dbReference>
<dbReference type="AlphaFoldDB" id="A0A1M6DAL5"/>
<feature type="binding site" evidence="8">
    <location>
        <position position="230"/>
    </location>
    <ligand>
        <name>Zn(2+)</name>
        <dbReference type="ChEBI" id="CHEBI:29105"/>
        <label>1</label>
    </ligand>
</feature>
<evidence type="ECO:0000256" key="1">
    <source>
        <dbReference type="ARBA" id="ARBA00006272"/>
    </source>
</evidence>
<accession>A0A1M6DAL5</accession>
<dbReference type="InterPro" id="IPR023367">
    <property type="entry name" value="Peptidase_M42_dom2"/>
</dbReference>
<evidence type="ECO:0000256" key="8">
    <source>
        <dbReference type="PIRSR" id="PIRSR001123-2"/>
    </source>
</evidence>
<dbReference type="InterPro" id="IPR008007">
    <property type="entry name" value="Peptidase_M42"/>
</dbReference>
<feature type="binding site" evidence="8">
    <location>
        <position position="175"/>
    </location>
    <ligand>
        <name>Zn(2+)</name>
        <dbReference type="ChEBI" id="CHEBI:29105"/>
        <label>1</label>
    </ligand>
</feature>
<protein>
    <submittedName>
        <fullName evidence="9">Endoglucanase</fullName>
    </submittedName>
</protein>
<sequence>MECRELLKKLCSINAVTGREDVAAQAISDILSPYCDEVKIDAFFNVIGLKKGQGENPRNVLVTAHYDQIGLVVTGIDENGFLRFSAMGGVDPKILGAQEVTVHGRRDLHGVIGTKPPHLISPEDADKPVKLEDMRIDIGYGAEQARELVSVGDVVTFKFPAIELKNNRMAGRSMDNRSSVAALVEILKELKRIRHDDNVYVAATVQEESGLVGAFMASWHIRPDLAIAIDVCHGDMPDAPSDESFPLGKGVAIAVGPILSREHTRACIGLAKRERIPYQIDAEEKDTGTEAAVYSSALEGIPTLLLSIPAKYMHTTVEMVSLDDIGATARLAARYIAFRDELLQEGDSQ</sequence>
<dbReference type="EMBL" id="FQZP01000007">
    <property type="protein sequence ID" value="SHI70267.1"/>
    <property type="molecule type" value="Genomic_DNA"/>
</dbReference>
<keyword evidence="5" id="KW-0378">Hydrolase</keyword>
<keyword evidence="10" id="KW-1185">Reference proteome</keyword>
<evidence type="ECO:0000313" key="10">
    <source>
        <dbReference type="Proteomes" id="UP000324781"/>
    </source>
</evidence>
<comment type="similarity">
    <text evidence="1 6">Belongs to the peptidase M42 family.</text>
</comment>
<dbReference type="GO" id="GO:0046872">
    <property type="term" value="F:metal ion binding"/>
    <property type="evidence" value="ECO:0007669"/>
    <property type="project" value="UniProtKB-UniRule"/>
</dbReference>
<dbReference type="Gene3D" id="3.40.630.10">
    <property type="entry name" value="Zn peptidases"/>
    <property type="match status" value="1"/>
</dbReference>
<dbReference type="SUPFAM" id="SSF101821">
    <property type="entry name" value="Aminopeptidase/glucanase lid domain"/>
    <property type="match status" value="1"/>
</dbReference>
<organism evidence="9 10">
    <name type="scientific">Thermoclostridium caenicola</name>
    <dbReference type="NCBI Taxonomy" id="659425"/>
    <lineage>
        <taxon>Bacteria</taxon>
        <taxon>Bacillati</taxon>
        <taxon>Bacillota</taxon>
        <taxon>Clostridia</taxon>
        <taxon>Eubacteriales</taxon>
        <taxon>Oscillospiraceae</taxon>
        <taxon>Thermoclostridium</taxon>
    </lineage>
</organism>
<feature type="binding site" evidence="8">
    <location>
        <position position="208"/>
    </location>
    <ligand>
        <name>Zn(2+)</name>
        <dbReference type="ChEBI" id="CHEBI:29105"/>
        <label>2</label>
    </ligand>
</feature>
<dbReference type="GO" id="GO:0006508">
    <property type="term" value="P:proteolysis"/>
    <property type="evidence" value="ECO:0007669"/>
    <property type="project" value="UniProtKB-KW"/>
</dbReference>
<keyword evidence="4 8" id="KW-0479">Metal-binding</keyword>
<dbReference type="Gene3D" id="2.40.30.40">
    <property type="entry name" value="Peptidase M42, domain 2"/>
    <property type="match status" value="1"/>
</dbReference>
<keyword evidence="3" id="KW-0645">Protease</keyword>
<dbReference type="OrthoDB" id="9772053at2"/>